<dbReference type="RefSeq" id="WP_124765422.1">
    <property type="nucleotide sequence ID" value="NZ_RQZI01000007.1"/>
</dbReference>
<comment type="caution">
    <text evidence="1">The sequence shown here is derived from an EMBL/GenBank/DDBJ whole genome shotgun (WGS) entry which is preliminary data.</text>
</comment>
<organism evidence="1 2">
    <name type="scientific">Streptococcus sanguinis</name>
    <dbReference type="NCBI Taxonomy" id="1305"/>
    <lineage>
        <taxon>Bacteria</taxon>
        <taxon>Bacillati</taxon>
        <taxon>Bacillota</taxon>
        <taxon>Bacilli</taxon>
        <taxon>Lactobacillales</taxon>
        <taxon>Streptococcaceae</taxon>
        <taxon>Streptococcus</taxon>
    </lineage>
</organism>
<reference evidence="1 2" key="1">
    <citation type="submission" date="2018-11" db="EMBL/GenBank/DDBJ databases">
        <title>Genomes From Bacteria Associated with the Canine Oral Cavity: a Test Case for Automated Genome-Based Taxonomic Assignment.</title>
        <authorList>
            <person name="Coil D.A."/>
            <person name="Jospin G."/>
            <person name="Darling A.E."/>
            <person name="Wallis C."/>
            <person name="Davis I.J."/>
            <person name="Harris S."/>
            <person name="Eisen J.A."/>
            <person name="Holcombe L.J."/>
            <person name="O'Flynn C."/>
        </authorList>
    </citation>
    <scope>NUCLEOTIDE SEQUENCE [LARGE SCALE GENOMIC DNA]</scope>
    <source>
        <strain evidence="1 2">OH953</strain>
    </source>
</reference>
<name>A0A3P1S4G8_STRSA</name>
<accession>A0A3P1S4G8</accession>
<dbReference type="Proteomes" id="UP000277597">
    <property type="component" value="Unassembled WGS sequence"/>
</dbReference>
<evidence type="ECO:0000313" key="2">
    <source>
        <dbReference type="Proteomes" id="UP000277597"/>
    </source>
</evidence>
<evidence type="ECO:0000313" key="1">
    <source>
        <dbReference type="EMBL" id="RRC91760.1"/>
    </source>
</evidence>
<protein>
    <submittedName>
        <fullName evidence="1">Uncharacterized protein</fullName>
    </submittedName>
</protein>
<proteinExistence type="predicted"/>
<gene>
    <name evidence="1" type="ORF">EII39_07160</name>
</gene>
<dbReference type="EMBL" id="RQZI01000007">
    <property type="protein sequence ID" value="RRC91760.1"/>
    <property type="molecule type" value="Genomic_DNA"/>
</dbReference>
<sequence>MKYIIFSFETGDFLTNSQGKILVFESQGLAFQYLQKHYHQEERVPVTKKFTEYDEDYPYFQAPFRFHKAG</sequence>
<dbReference type="AlphaFoldDB" id="A0A3P1S4G8"/>